<dbReference type="EC" id="2.7.13.3" evidence="3"/>
<evidence type="ECO:0000313" key="12">
    <source>
        <dbReference type="EMBL" id="WEG35892.1"/>
    </source>
</evidence>
<feature type="transmembrane region" description="Helical" evidence="8">
    <location>
        <begin position="17"/>
        <end position="38"/>
    </location>
</feature>
<keyword evidence="13" id="KW-1185">Reference proteome</keyword>
<evidence type="ECO:0000256" key="7">
    <source>
        <dbReference type="ARBA" id="ARBA00023012"/>
    </source>
</evidence>
<dbReference type="SMART" id="SM00304">
    <property type="entry name" value="HAMP"/>
    <property type="match status" value="1"/>
</dbReference>
<gene>
    <name evidence="12" type="ORF">PYS61_01625</name>
</gene>
<dbReference type="CDD" id="cd00075">
    <property type="entry name" value="HATPase"/>
    <property type="match status" value="1"/>
</dbReference>
<keyword evidence="5" id="KW-0808">Transferase</keyword>
<feature type="domain" description="Signal transduction histidine kinase dimerisation/phosphoacceptor" evidence="11">
    <location>
        <begin position="283"/>
        <end position="349"/>
    </location>
</feature>
<dbReference type="InterPro" id="IPR050736">
    <property type="entry name" value="Sensor_HK_Regulatory"/>
</dbReference>
<dbReference type="RefSeq" id="WP_315571955.1">
    <property type="nucleotide sequence ID" value="NZ_CP118868.1"/>
</dbReference>
<dbReference type="PANTHER" id="PTHR43711">
    <property type="entry name" value="TWO-COMPONENT HISTIDINE KINASE"/>
    <property type="match status" value="1"/>
</dbReference>
<sequence>MSDGAYHRFFNLYTKTGLLMCLTFLLGFVLLTLSYYNILATSINRTRLSEMQKAAQSFEDLCVDEHIYQVSDLYRIKDKIIDRLKIVAATTNNSYVWLIDGSGEIRFMSDLPETLKTSLSRSLNSRNYILPHKQSGAELALQGANFDNGYGGLFKGEKGKWLSTVKPIYNYYGSNLGILQIHQRTDFWQDVTLYLINGWLITLIIAIIVALIVIFAFIHQLSRPMRALAAAAHAVALGDFETRVNLPEYMSSKNEDEYERDDLSNLIMTFNQMIEQLEHNNSQQRDFIASISHDLKTPLTSINGFVSGMLDGVITPEQHEHYLKIVKSECARMVKLVGEINTVIQLENNKVQYNFGEFDINSLIKEVILSQEIQINEKKLTIQTDLATKEGNGIKVVGDREQLQRVLQNLLNNAVKFTPESGIISISTILPKGQKRFVQVQVADSGPGIPDNELNLVFDRFYKADRSRTGRSGSGLGLFICKTILSAHGQTISAQNGSLGGACFKFTLPLA</sequence>
<dbReference type="SMART" id="SM00387">
    <property type="entry name" value="HATPase_c"/>
    <property type="match status" value="1"/>
</dbReference>
<dbReference type="InterPro" id="IPR036890">
    <property type="entry name" value="HATPase_C_sf"/>
</dbReference>
<dbReference type="SMART" id="SM00388">
    <property type="entry name" value="HisKA"/>
    <property type="match status" value="1"/>
</dbReference>
<keyword evidence="6 12" id="KW-0418">Kinase</keyword>
<comment type="subcellular location">
    <subcellularLocation>
        <location evidence="2">Membrane</location>
    </subcellularLocation>
</comment>
<keyword evidence="7" id="KW-0902">Two-component regulatory system</keyword>
<feature type="domain" description="HAMP" evidence="9">
    <location>
        <begin position="219"/>
        <end position="282"/>
    </location>
</feature>
<dbReference type="InterPro" id="IPR003594">
    <property type="entry name" value="HATPase_dom"/>
</dbReference>
<dbReference type="GO" id="GO:0016301">
    <property type="term" value="F:kinase activity"/>
    <property type="evidence" value="ECO:0007669"/>
    <property type="project" value="UniProtKB-KW"/>
</dbReference>
<dbReference type="EMBL" id="CP118868">
    <property type="protein sequence ID" value="WEG35892.1"/>
    <property type="molecule type" value="Genomic_DNA"/>
</dbReference>
<keyword evidence="8" id="KW-1133">Transmembrane helix</keyword>
<organism evidence="12 13">
    <name type="scientific">Amygdalobacter indicium</name>
    <dbReference type="NCBI Taxonomy" id="3029272"/>
    <lineage>
        <taxon>Bacteria</taxon>
        <taxon>Bacillati</taxon>
        <taxon>Bacillota</taxon>
        <taxon>Clostridia</taxon>
        <taxon>Eubacteriales</taxon>
        <taxon>Oscillospiraceae</taxon>
        <taxon>Amygdalobacter</taxon>
    </lineage>
</organism>
<evidence type="ECO:0000259" key="11">
    <source>
        <dbReference type="SMART" id="SM00388"/>
    </source>
</evidence>
<evidence type="ECO:0000259" key="10">
    <source>
        <dbReference type="SMART" id="SM00387"/>
    </source>
</evidence>
<dbReference type="PANTHER" id="PTHR43711:SF1">
    <property type="entry name" value="HISTIDINE KINASE 1"/>
    <property type="match status" value="1"/>
</dbReference>
<dbReference type="Gene3D" id="6.10.340.10">
    <property type="match status" value="1"/>
</dbReference>
<evidence type="ECO:0000313" key="13">
    <source>
        <dbReference type="Proteomes" id="UP001220478"/>
    </source>
</evidence>
<protein>
    <recommendedName>
        <fullName evidence="3">histidine kinase</fullName>
        <ecNumber evidence="3">2.7.13.3</ecNumber>
    </recommendedName>
</protein>
<keyword evidence="8" id="KW-0812">Transmembrane</keyword>
<proteinExistence type="predicted"/>
<dbReference type="SUPFAM" id="SSF55874">
    <property type="entry name" value="ATPase domain of HSP90 chaperone/DNA topoisomerase II/histidine kinase"/>
    <property type="match status" value="1"/>
</dbReference>
<dbReference type="Gene3D" id="3.30.565.10">
    <property type="entry name" value="Histidine kinase-like ATPase, C-terminal domain"/>
    <property type="match status" value="1"/>
</dbReference>
<keyword evidence="4" id="KW-0597">Phosphoprotein</keyword>
<dbReference type="InterPro" id="IPR003660">
    <property type="entry name" value="HAMP_dom"/>
</dbReference>
<dbReference type="InterPro" id="IPR003661">
    <property type="entry name" value="HisK_dim/P_dom"/>
</dbReference>
<evidence type="ECO:0000256" key="4">
    <source>
        <dbReference type="ARBA" id="ARBA00022553"/>
    </source>
</evidence>
<dbReference type="InterPro" id="IPR036097">
    <property type="entry name" value="HisK_dim/P_sf"/>
</dbReference>
<evidence type="ECO:0000256" key="6">
    <source>
        <dbReference type="ARBA" id="ARBA00022777"/>
    </source>
</evidence>
<evidence type="ECO:0000256" key="1">
    <source>
        <dbReference type="ARBA" id="ARBA00000085"/>
    </source>
</evidence>
<dbReference type="Pfam" id="PF00512">
    <property type="entry name" value="HisKA"/>
    <property type="match status" value="1"/>
</dbReference>
<dbReference type="InterPro" id="IPR004358">
    <property type="entry name" value="Sig_transdc_His_kin-like_C"/>
</dbReference>
<dbReference type="Pfam" id="PF02518">
    <property type="entry name" value="HATPase_c"/>
    <property type="match status" value="1"/>
</dbReference>
<feature type="domain" description="Histidine kinase/HSP90-like ATPase" evidence="10">
    <location>
        <begin position="398"/>
        <end position="511"/>
    </location>
</feature>
<keyword evidence="8" id="KW-0472">Membrane</keyword>
<comment type="catalytic activity">
    <reaction evidence="1">
        <text>ATP + protein L-histidine = ADP + protein N-phospho-L-histidine.</text>
        <dbReference type="EC" id="2.7.13.3"/>
    </reaction>
</comment>
<evidence type="ECO:0000256" key="5">
    <source>
        <dbReference type="ARBA" id="ARBA00022679"/>
    </source>
</evidence>
<evidence type="ECO:0000256" key="3">
    <source>
        <dbReference type="ARBA" id="ARBA00012438"/>
    </source>
</evidence>
<evidence type="ECO:0000256" key="8">
    <source>
        <dbReference type="SAM" id="Phobius"/>
    </source>
</evidence>
<dbReference type="Proteomes" id="UP001220478">
    <property type="component" value="Chromosome"/>
</dbReference>
<name>A0ABY8C5C3_9FIRM</name>
<dbReference type="Pfam" id="PF00672">
    <property type="entry name" value="HAMP"/>
    <property type="match status" value="1"/>
</dbReference>
<dbReference type="PRINTS" id="PR00344">
    <property type="entry name" value="BCTRLSENSOR"/>
</dbReference>
<feature type="transmembrane region" description="Helical" evidence="8">
    <location>
        <begin position="193"/>
        <end position="218"/>
    </location>
</feature>
<reference evidence="12 13" key="1">
    <citation type="submission" date="2023-02" db="EMBL/GenBank/DDBJ databases">
        <title>Novel Oscillospiraceae bacterial genomes.</title>
        <authorList>
            <person name="Srinivasan S."/>
            <person name="Austin M.N."/>
            <person name="Fiedler T.L."/>
            <person name="Strenk S.M."/>
            <person name="Agnew K.J."/>
            <person name="Nagana Gowda G.A."/>
            <person name="Raftery D."/>
            <person name="Beamer M.A."/>
            <person name="Achilles S.L."/>
            <person name="Wiesenfeld H.C."/>
            <person name="Fredricks D.N."/>
            <person name="Hillier S.L."/>
        </authorList>
    </citation>
    <scope>NUCLEOTIDE SEQUENCE [LARGE SCALE GENOMIC DNA]</scope>
    <source>
        <strain evidence="12 13">CHIC02 1186E3-8</strain>
    </source>
</reference>
<dbReference type="Gene3D" id="1.10.287.130">
    <property type="match status" value="1"/>
</dbReference>
<accession>A0ABY8C5C3</accession>
<evidence type="ECO:0000256" key="2">
    <source>
        <dbReference type="ARBA" id="ARBA00004370"/>
    </source>
</evidence>
<dbReference type="SUPFAM" id="SSF47384">
    <property type="entry name" value="Homodimeric domain of signal transducing histidine kinase"/>
    <property type="match status" value="1"/>
</dbReference>
<dbReference type="CDD" id="cd00082">
    <property type="entry name" value="HisKA"/>
    <property type="match status" value="1"/>
</dbReference>
<evidence type="ECO:0000259" key="9">
    <source>
        <dbReference type="SMART" id="SM00304"/>
    </source>
</evidence>